<accession>A0ABQ1UVP2</accession>
<feature type="domain" description="TtsA-like Glycoside hydrolase family 108" evidence="1">
    <location>
        <begin position="10"/>
        <end position="122"/>
    </location>
</feature>
<evidence type="ECO:0000313" key="3">
    <source>
        <dbReference type="Proteomes" id="UP000632273"/>
    </source>
</evidence>
<dbReference type="InterPro" id="IPR023346">
    <property type="entry name" value="Lysozyme-like_dom_sf"/>
</dbReference>
<dbReference type="EMBL" id="BMHT01000010">
    <property type="protein sequence ID" value="GGF26385.1"/>
    <property type="molecule type" value="Genomic_DNA"/>
</dbReference>
<protein>
    <recommendedName>
        <fullName evidence="1">TtsA-like Glycoside hydrolase family 108 domain-containing protein</fullName>
    </recommendedName>
</protein>
<dbReference type="Gene3D" id="1.20.141.10">
    <property type="entry name" value="Chitosanase, subunit A, domain 1"/>
    <property type="match status" value="1"/>
</dbReference>
<evidence type="ECO:0000259" key="1">
    <source>
        <dbReference type="Pfam" id="PF05838"/>
    </source>
</evidence>
<organism evidence="2 3">
    <name type="scientific">Hymenobacter cavernae</name>
    <dbReference type="NCBI Taxonomy" id="2044852"/>
    <lineage>
        <taxon>Bacteria</taxon>
        <taxon>Pseudomonadati</taxon>
        <taxon>Bacteroidota</taxon>
        <taxon>Cytophagia</taxon>
        <taxon>Cytophagales</taxon>
        <taxon>Hymenobacteraceae</taxon>
        <taxon>Hymenobacter</taxon>
    </lineage>
</organism>
<evidence type="ECO:0000313" key="2">
    <source>
        <dbReference type="EMBL" id="GGF26385.1"/>
    </source>
</evidence>
<reference evidence="3" key="1">
    <citation type="journal article" date="2019" name="Int. J. Syst. Evol. Microbiol.">
        <title>The Global Catalogue of Microorganisms (GCM) 10K type strain sequencing project: providing services to taxonomists for standard genome sequencing and annotation.</title>
        <authorList>
            <consortium name="The Broad Institute Genomics Platform"/>
            <consortium name="The Broad Institute Genome Sequencing Center for Infectious Disease"/>
            <person name="Wu L."/>
            <person name="Ma J."/>
        </authorList>
    </citation>
    <scope>NUCLEOTIDE SEQUENCE [LARGE SCALE GENOMIC DNA]</scope>
    <source>
        <strain evidence="3">CGMCC 1.15197</strain>
    </source>
</reference>
<dbReference type="InterPro" id="IPR008565">
    <property type="entry name" value="TtsA-like_GH18_dom"/>
</dbReference>
<name>A0ABQ1UVP2_9BACT</name>
<keyword evidence="3" id="KW-1185">Reference proteome</keyword>
<dbReference type="SUPFAM" id="SSF53955">
    <property type="entry name" value="Lysozyme-like"/>
    <property type="match status" value="1"/>
</dbReference>
<comment type="caution">
    <text evidence="2">The sequence shown here is derived from an EMBL/GenBank/DDBJ whole genome shotgun (WGS) entry which is preliminary data.</text>
</comment>
<proteinExistence type="predicted"/>
<dbReference type="Proteomes" id="UP000632273">
    <property type="component" value="Unassembled WGS sequence"/>
</dbReference>
<dbReference type="RefSeq" id="WP_188816100.1">
    <property type="nucleotide sequence ID" value="NZ_BMHT01000010.1"/>
</dbReference>
<dbReference type="Pfam" id="PF05838">
    <property type="entry name" value="Glyco_hydro_108"/>
    <property type="match status" value="1"/>
</dbReference>
<gene>
    <name evidence="2" type="ORF">GCM10011383_42370</name>
</gene>
<sequence length="229" mass="26399">MSDFKLFYPKLIANEGGYQANPKDLGNGPRGETYKGIASRYHPAWAGWKIVHAYREQWLAVGKKLQTSKDWLAFSKYLAQSTELEQLVIRFYEAQYWDSLLLDLVANQSVAESLADAGVNAGTGRVGWMIQWILRVSFNKDLALDGKIGPLTLKALNAVDQAQFHACFAQLRRDFYRYRTGQFGSYQQEPRLVALHKFFRDKLHLKTDVSQKVFLRTWLQRVDHMKFSA</sequence>